<dbReference type="InParanoid" id="A2FIG5"/>
<evidence type="ECO:0000256" key="1">
    <source>
        <dbReference type="SAM" id="Phobius"/>
    </source>
</evidence>
<dbReference type="RefSeq" id="XP_001308212.1">
    <property type="nucleotide sequence ID" value="XM_001308211.1"/>
</dbReference>
<keyword evidence="3" id="KW-1185">Reference proteome</keyword>
<protein>
    <submittedName>
        <fullName evidence="2">Uncharacterized protein</fullName>
    </submittedName>
</protein>
<accession>A2FIG5</accession>
<reference evidence="2" key="1">
    <citation type="submission" date="2006-10" db="EMBL/GenBank/DDBJ databases">
        <authorList>
            <person name="Amadeo P."/>
            <person name="Zhao Q."/>
            <person name="Wortman J."/>
            <person name="Fraser-Liggett C."/>
            <person name="Carlton J."/>
        </authorList>
    </citation>
    <scope>NUCLEOTIDE SEQUENCE</scope>
    <source>
        <strain evidence="2">G3</strain>
    </source>
</reference>
<dbReference type="AlphaFoldDB" id="A2FIG5"/>
<keyword evidence="1" id="KW-0812">Transmembrane</keyword>
<proteinExistence type="predicted"/>
<dbReference type="KEGG" id="tva:4753036"/>
<dbReference type="EMBL" id="DS113813">
    <property type="protein sequence ID" value="EAX95282.1"/>
    <property type="molecule type" value="Genomic_DNA"/>
</dbReference>
<evidence type="ECO:0000313" key="2">
    <source>
        <dbReference type="EMBL" id="EAX95282.1"/>
    </source>
</evidence>
<feature type="transmembrane region" description="Helical" evidence="1">
    <location>
        <begin position="16"/>
        <end position="33"/>
    </location>
</feature>
<dbReference type="VEuPathDB" id="TrichDB:TVAG_270730"/>
<reference evidence="2" key="2">
    <citation type="journal article" date="2007" name="Science">
        <title>Draft genome sequence of the sexually transmitted pathogen Trichomonas vaginalis.</title>
        <authorList>
            <person name="Carlton J.M."/>
            <person name="Hirt R.P."/>
            <person name="Silva J.C."/>
            <person name="Delcher A.L."/>
            <person name="Schatz M."/>
            <person name="Zhao Q."/>
            <person name="Wortman J.R."/>
            <person name="Bidwell S.L."/>
            <person name="Alsmark U.C.M."/>
            <person name="Besteiro S."/>
            <person name="Sicheritz-Ponten T."/>
            <person name="Noel C.J."/>
            <person name="Dacks J.B."/>
            <person name="Foster P.G."/>
            <person name="Simillion C."/>
            <person name="Van de Peer Y."/>
            <person name="Miranda-Saavedra D."/>
            <person name="Barton G.J."/>
            <person name="Westrop G.D."/>
            <person name="Mueller S."/>
            <person name="Dessi D."/>
            <person name="Fiori P.L."/>
            <person name="Ren Q."/>
            <person name="Paulsen I."/>
            <person name="Zhang H."/>
            <person name="Bastida-Corcuera F.D."/>
            <person name="Simoes-Barbosa A."/>
            <person name="Brown M.T."/>
            <person name="Hayes R.D."/>
            <person name="Mukherjee M."/>
            <person name="Okumura C.Y."/>
            <person name="Schneider R."/>
            <person name="Smith A.J."/>
            <person name="Vanacova S."/>
            <person name="Villalvazo M."/>
            <person name="Haas B.J."/>
            <person name="Pertea M."/>
            <person name="Feldblyum T.V."/>
            <person name="Utterback T.R."/>
            <person name="Shu C.L."/>
            <person name="Osoegawa K."/>
            <person name="de Jong P.J."/>
            <person name="Hrdy I."/>
            <person name="Horvathova L."/>
            <person name="Zubacova Z."/>
            <person name="Dolezal P."/>
            <person name="Malik S.B."/>
            <person name="Logsdon J.M. Jr."/>
            <person name="Henze K."/>
            <person name="Gupta A."/>
            <person name="Wang C.C."/>
            <person name="Dunne R.L."/>
            <person name="Upcroft J.A."/>
            <person name="Upcroft P."/>
            <person name="White O."/>
            <person name="Salzberg S.L."/>
            <person name="Tang P."/>
            <person name="Chiu C.-H."/>
            <person name="Lee Y.-S."/>
            <person name="Embley T.M."/>
            <person name="Coombs G.H."/>
            <person name="Mottram J.C."/>
            <person name="Tachezy J."/>
            <person name="Fraser-Liggett C.M."/>
            <person name="Johnson P.J."/>
        </authorList>
    </citation>
    <scope>NUCLEOTIDE SEQUENCE [LARGE SCALE GENOMIC DNA]</scope>
    <source>
        <strain evidence="2">G3</strain>
    </source>
</reference>
<organism evidence="2 3">
    <name type="scientific">Trichomonas vaginalis (strain ATCC PRA-98 / G3)</name>
    <dbReference type="NCBI Taxonomy" id="412133"/>
    <lineage>
        <taxon>Eukaryota</taxon>
        <taxon>Metamonada</taxon>
        <taxon>Parabasalia</taxon>
        <taxon>Trichomonadida</taxon>
        <taxon>Trichomonadidae</taxon>
        <taxon>Trichomonas</taxon>
    </lineage>
</organism>
<gene>
    <name evidence="2" type="ORF">TVAG_270730</name>
</gene>
<dbReference type="VEuPathDB" id="TrichDB:TVAGG3_0014720"/>
<dbReference type="Proteomes" id="UP000001542">
    <property type="component" value="Unassembled WGS sequence"/>
</dbReference>
<name>A2FIG5_TRIV3</name>
<sequence>MRKKTNPKPSKKLKKLVIIAACVFPLYLGYLYYQYTLRCQDPPKIEQVCKKTDISLKQFHNKICITASLLTRVPHPTVPYHKLFSMNISNDFFTEIYSSSDFETVSGSYSQTQFCVYHQFPQYFNLSLSCNGENIYNDTIHIIEADLSNEGSSNVRLNDGTMLVLSDFCLDKNDNILFVSKHHIDAKPISLSHNKNVTLNIRPRKSVKNWNLDKWTTVFSHFPKTECWMSIMSSLLPLWKGSIEDNHGIKLRKFGMTKDEAEIYMRMSPDFRNSNAKQCFGYGVFPKSQNLLDLNYFHLIYDATLSYDSNTVKRFRENITKTTRHRDRILIDKYFAKDNQDIVNLPDFDVIILNESLPLYKIADLMHSSSIYIFSHLTTAVYGLFLDPSSMMIERKMIGAGCLDYGKRISNLVGSKYMEVGKTDEECTIPSLEKYIVQEPKFSNKNCLKEIKEKIGL</sequence>
<keyword evidence="1" id="KW-1133">Transmembrane helix</keyword>
<dbReference type="OrthoDB" id="529273at2759"/>
<keyword evidence="1" id="KW-0472">Membrane</keyword>
<evidence type="ECO:0000313" key="3">
    <source>
        <dbReference type="Proteomes" id="UP000001542"/>
    </source>
</evidence>